<evidence type="ECO:0000256" key="1">
    <source>
        <dbReference type="SAM" id="MobiDB-lite"/>
    </source>
</evidence>
<name>A0ABV4CRA0_9PSEU</name>
<dbReference type="PROSITE" id="PS50921">
    <property type="entry name" value="ANTAR"/>
    <property type="match status" value="1"/>
</dbReference>
<feature type="region of interest" description="Disordered" evidence="1">
    <location>
        <begin position="32"/>
        <end position="53"/>
    </location>
</feature>
<reference evidence="3 4" key="1">
    <citation type="submission" date="2024-08" db="EMBL/GenBank/DDBJ databases">
        <title>Genome mining of Saccharopolyspora cebuensis PGLac3 from Nigerian medicinal plant.</title>
        <authorList>
            <person name="Ezeobiora C.E."/>
            <person name="Igbokwe N.H."/>
            <person name="Amin D.H."/>
            <person name="Mendie U.E."/>
        </authorList>
    </citation>
    <scope>NUCLEOTIDE SEQUENCE [LARGE SCALE GENOMIC DNA]</scope>
    <source>
        <strain evidence="3 4">PGLac3</strain>
    </source>
</reference>
<feature type="compositionally biased region" description="Basic and acidic residues" evidence="1">
    <location>
        <begin position="33"/>
        <end position="43"/>
    </location>
</feature>
<evidence type="ECO:0000313" key="3">
    <source>
        <dbReference type="EMBL" id="MEY8043615.1"/>
    </source>
</evidence>
<dbReference type="RefSeq" id="WP_345364293.1">
    <property type="nucleotide sequence ID" value="NZ_BAABII010000010.1"/>
</dbReference>
<gene>
    <name evidence="3" type="ORF">AB8O55_29770</name>
</gene>
<proteinExistence type="predicted"/>
<comment type="caution">
    <text evidence="3">The sequence shown here is derived from an EMBL/GenBank/DDBJ whole genome shotgun (WGS) entry which is preliminary data.</text>
</comment>
<dbReference type="EMBL" id="JBGEHV010000112">
    <property type="protein sequence ID" value="MEY8043615.1"/>
    <property type="molecule type" value="Genomic_DNA"/>
</dbReference>
<dbReference type="Gene3D" id="1.10.10.10">
    <property type="entry name" value="Winged helix-like DNA-binding domain superfamily/Winged helix DNA-binding domain"/>
    <property type="match status" value="1"/>
</dbReference>
<evidence type="ECO:0000259" key="2">
    <source>
        <dbReference type="PROSITE" id="PS50921"/>
    </source>
</evidence>
<evidence type="ECO:0000313" key="4">
    <source>
        <dbReference type="Proteomes" id="UP001564626"/>
    </source>
</evidence>
<keyword evidence="4" id="KW-1185">Reference proteome</keyword>
<sequence length="87" mass="9253">MPENEAFAVLHRASQHGNTKVRDLAHRVVTTGESHDNVRRCDGNGRPGPSPKLSSVQLGQFVAGTGEVVDQSVRVGGQALEGRPAVR</sequence>
<dbReference type="Pfam" id="PF03861">
    <property type="entry name" value="ANTAR"/>
    <property type="match status" value="1"/>
</dbReference>
<feature type="domain" description="ANTAR" evidence="2">
    <location>
        <begin position="1"/>
        <end position="29"/>
    </location>
</feature>
<organism evidence="3 4">
    <name type="scientific">Saccharopolyspora cebuensis</name>
    <dbReference type="NCBI Taxonomy" id="418759"/>
    <lineage>
        <taxon>Bacteria</taxon>
        <taxon>Bacillati</taxon>
        <taxon>Actinomycetota</taxon>
        <taxon>Actinomycetes</taxon>
        <taxon>Pseudonocardiales</taxon>
        <taxon>Pseudonocardiaceae</taxon>
        <taxon>Saccharopolyspora</taxon>
    </lineage>
</organism>
<accession>A0ABV4CRA0</accession>
<dbReference type="InterPro" id="IPR036388">
    <property type="entry name" value="WH-like_DNA-bd_sf"/>
</dbReference>
<dbReference type="Proteomes" id="UP001564626">
    <property type="component" value="Unassembled WGS sequence"/>
</dbReference>
<dbReference type="InterPro" id="IPR005561">
    <property type="entry name" value="ANTAR"/>
</dbReference>
<protein>
    <submittedName>
        <fullName evidence="3">ANTAR domain-containing protein</fullName>
    </submittedName>
</protein>